<protein>
    <submittedName>
        <fullName evidence="1">Uncharacterized protein</fullName>
    </submittedName>
</protein>
<gene>
    <name evidence="1" type="ORF">MELE44368_06325</name>
</gene>
<comment type="caution">
    <text evidence="1">The sequence shown here is derived from an EMBL/GenBank/DDBJ whole genome shotgun (WGS) entry which is preliminary data.</text>
</comment>
<dbReference type="Proteomes" id="UP000287177">
    <property type="component" value="Unassembled WGS sequence"/>
</dbReference>
<organism evidence="1 2">
    <name type="scientific">Mycolicibacterium elephantis DSM 44368</name>
    <dbReference type="NCBI Taxonomy" id="1335622"/>
    <lineage>
        <taxon>Bacteria</taxon>
        <taxon>Bacillati</taxon>
        <taxon>Actinomycetota</taxon>
        <taxon>Actinomycetes</taxon>
        <taxon>Mycobacteriales</taxon>
        <taxon>Mycobacteriaceae</taxon>
        <taxon>Mycolicibacterium</taxon>
    </lineage>
</organism>
<sequence length="58" mass="6103">MIQWATGVTGMMSLRHVLGRPDLTLVGVRVYDPAKAGVDAGALCGVGASTIYSRPERT</sequence>
<accession>A0A439DNK0</accession>
<keyword evidence="2" id="KW-1185">Reference proteome</keyword>
<dbReference type="EMBL" id="ATDN01000045">
    <property type="protein sequence ID" value="RWA16832.1"/>
    <property type="molecule type" value="Genomic_DNA"/>
</dbReference>
<name>A0A439DNK0_9MYCO</name>
<dbReference type="AlphaFoldDB" id="A0A439DNK0"/>
<evidence type="ECO:0000313" key="1">
    <source>
        <dbReference type="EMBL" id="RWA16832.1"/>
    </source>
</evidence>
<dbReference type="Gene3D" id="3.40.50.720">
    <property type="entry name" value="NAD(P)-binding Rossmann-like Domain"/>
    <property type="match status" value="1"/>
</dbReference>
<reference evidence="1 2" key="1">
    <citation type="submission" date="2013-06" db="EMBL/GenBank/DDBJ databases">
        <title>The draft sequence of the Mycobacterium elephantis genome.</title>
        <authorList>
            <person name="Pettersson F.B."/>
            <person name="Das S."/>
            <person name="Dasgupta S."/>
            <person name="Bhattacharya A."/>
            <person name="Kirsebom L.A."/>
        </authorList>
    </citation>
    <scope>NUCLEOTIDE SEQUENCE [LARGE SCALE GENOMIC DNA]</scope>
    <source>
        <strain evidence="1 2">DSM 44368</strain>
    </source>
</reference>
<evidence type="ECO:0000313" key="2">
    <source>
        <dbReference type="Proteomes" id="UP000287177"/>
    </source>
</evidence>
<proteinExistence type="predicted"/>